<dbReference type="Pfam" id="PF05402">
    <property type="entry name" value="PqqD"/>
    <property type="match status" value="1"/>
</dbReference>
<dbReference type="RefSeq" id="WP_173742818.1">
    <property type="nucleotide sequence ID" value="NZ_JAAIPF010000007.1"/>
</dbReference>
<proteinExistence type="predicted"/>
<name>A0ABX2GN80_9FIRM</name>
<dbReference type="InterPro" id="IPR008792">
    <property type="entry name" value="PQQD"/>
</dbReference>
<keyword evidence="2" id="KW-1185">Reference proteome</keyword>
<dbReference type="Proteomes" id="UP000822152">
    <property type="component" value="Unassembled WGS sequence"/>
</dbReference>
<dbReference type="Gene3D" id="1.10.10.1150">
    <property type="entry name" value="Coenzyme PQQ synthesis protein D (PqqD)"/>
    <property type="match status" value="1"/>
</dbReference>
<accession>A0ABX2GN80</accession>
<evidence type="ECO:0000313" key="2">
    <source>
        <dbReference type="Proteomes" id="UP000822152"/>
    </source>
</evidence>
<dbReference type="EMBL" id="JAAIPF010000007">
    <property type="protein sequence ID" value="NSF73105.1"/>
    <property type="molecule type" value="Genomic_DNA"/>
</dbReference>
<reference evidence="1 2" key="1">
    <citation type="journal article" date="2020" name="Cell Host Microbe">
        <title>Functional and Genomic Variation between Human-Derived Isolates of Lachnospiraceae Reveals Inter- and Intra-Species Diversity.</title>
        <authorList>
            <person name="Sorbara M.T."/>
            <person name="Littmann E.R."/>
            <person name="Fontana E."/>
            <person name="Moody T.U."/>
            <person name="Kohout C.E."/>
            <person name="Gjonbalaj M."/>
            <person name="Eaton V."/>
            <person name="Seok R."/>
            <person name="Leiner I.M."/>
            <person name="Pamer E.G."/>
        </authorList>
    </citation>
    <scope>NUCLEOTIDE SEQUENCE [LARGE SCALE GENOMIC DNA]</scope>
    <source>
        <strain evidence="1 2">MSK.20.11</strain>
    </source>
</reference>
<dbReference type="InterPro" id="IPR041881">
    <property type="entry name" value="PqqD_sf"/>
</dbReference>
<protein>
    <submittedName>
        <fullName evidence="1">PqqD family protein</fullName>
    </submittedName>
</protein>
<evidence type="ECO:0000313" key="1">
    <source>
        <dbReference type="EMBL" id="NSF73105.1"/>
    </source>
</evidence>
<organism evidence="1 2">
    <name type="scientific">Blautia wexlerae</name>
    <dbReference type="NCBI Taxonomy" id="418240"/>
    <lineage>
        <taxon>Bacteria</taxon>
        <taxon>Bacillati</taxon>
        <taxon>Bacillota</taxon>
        <taxon>Clostridia</taxon>
        <taxon>Lachnospirales</taxon>
        <taxon>Lachnospiraceae</taxon>
        <taxon>Blautia</taxon>
    </lineage>
</organism>
<gene>
    <name evidence="1" type="ORF">G4952_04550</name>
</gene>
<comment type="caution">
    <text evidence="1">The sequence shown here is derived from an EMBL/GenBank/DDBJ whole genome shotgun (WGS) entry which is preliminary data.</text>
</comment>
<sequence>MAKVKDGFVLREVAGQAVVIAVGEASKSFHGMINLNETGRVIWQAVEQGLDVDAIAQKLVQDYEVDMELAHRDAVSMLEQMESAGILEK</sequence>